<evidence type="ECO:0000259" key="10">
    <source>
        <dbReference type="Pfam" id="PF00370"/>
    </source>
</evidence>
<dbReference type="InterPro" id="IPR009057">
    <property type="entry name" value="Homeodomain-like_sf"/>
</dbReference>
<keyword evidence="6" id="KW-0418">Kinase</keyword>
<keyword evidence="7" id="KW-0067">ATP-binding</keyword>
<dbReference type="GO" id="GO:0006641">
    <property type="term" value="P:triglyceride metabolic process"/>
    <property type="evidence" value="ECO:0007669"/>
    <property type="project" value="TreeGrafter"/>
</dbReference>
<dbReference type="EC" id="2.7.1.30" evidence="3"/>
<evidence type="ECO:0000256" key="4">
    <source>
        <dbReference type="ARBA" id="ARBA00022679"/>
    </source>
</evidence>
<dbReference type="Proteomes" id="UP001274896">
    <property type="component" value="Unassembled WGS sequence"/>
</dbReference>
<accession>A0AAE0V5H4</accession>
<proteinExistence type="inferred from homology"/>
<dbReference type="Gene3D" id="3.30.420.40">
    <property type="match status" value="2"/>
</dbReference>
<evidence type="ECO:0000256" key="8">
    <source>
        <dbReference type="ARBA" id="ARBA00043149"/>
    </source>
</evidence>
<dbReference type="InterPro" id="IPR018483">
    <property type="entry name" value="Carb_kinase_FGGY_CS"/>
</dbReference>
<dbReference type="Pfam" id="PF02782">
    <property type="entry name" value="FGGY_C"/>
    <property type="match status" value="1"/>
</dbReference>
<organism evidence="13 14">
    <name type="scientific">Hemibagrus guttatus</name>
    <dbReference type="NCBI Taxonomy" id="175788"/>
    <lineage>
        <taxon>Eukaryota</taxon>
        <taxon>Metazoa</taxon>
        <taxon>Chordata</taxon>
        <taxon>Craniata</taxon>
        <taxon>Vertebrata</taxon>
        <taxon>Euteleostomi</taxon>
        <taxon>Actinopterygii</taxon>
        <taxon>Neopterygii</taxon>
        <taxon>Teleostei</taxon>
        <taxon>Ostariophysi</taxon>
        <taxon>Siluriformes</taxon>
        <taxon>Bagridae</taxon>
        <taxon>Hemibagrus</taxon>
    </lineage>
</organism>
<comment type="pathway">
    <text evidence="1">Polyol metabolism; glycerol degradation via glycerol kinase pathway; sn-glycerol 3-phosphate from glycerol: step 1/1.</text>
</comment>
<dbReference type="InterPro" id="IPR018484">
    <property type="entry name" value="FGGY_N"/>
</dbReference>
<evidence type="ECO:0000313" key="14">
    <source>
        <dbReference type="Proteomes" id="UP001274896"/>
    </source>
</evidence>
<evidence type="ECO:0000256" key="5">
    <source>
        <dbReference type="ARBA" id="ARBA00022741"/>
    </source>
</evidence>
<evidence type="ECO:0000256" key="7">
    <source>
        <dbReference type="ARBA" id="ARBA00022840"/>
    </source>
</evidence>
<dbReference type="PANTHER" id="PTHR10196:SF69">
    <property type="entry name" value="GLYCEROL KINASE"/>
    <property type="match status" value="1"/>
</dbReference>
<dbReference type="EMBL" id="JAUCMX010000006">
    <property type="protein sequence ID" value="KAK3543326.1"/>
    <property type="molecule type" value="Genomic_DNA"/>
</dbReference>
<dbReference type="Gene3D" id="1.10.10.10">
    <property type="entry name" value="Winged helix-like DNA-binding domain superfamily/Winged helix DNA-binding domain"/>
    <property type="match status" value="1"/>
</dbReference>
<dbReference type="InterPro" id="IPR000577">
    <property type="entry name" value="Carb_kinase_FGGY"/>
</dbReference>
<evidence type="ECO:0000259" key="12">
    <source>
        <dbReference type="Pfam" id="PF25787"/>
    </source>
</evidence>
<gene>
    <name evidence="13" type="ORF">QTP70_018075</name>
</gene>
<dbReference type="PANTHER" id="PTHR10196">
    <property type="entry name" value="SUGAR KINASE"/>
    <property type="match status" value="1"/>
</dbReference>
<protein>
    <recommendedName>
        <fullName evidence="3">glycerol kinase</fullName>
        <ecNumber evidence="3">2.7.1.30</ecNumber>
    </recommendedName>
    <alternativeName>
        <fullName evidence="8">ATP:glycerol 3-phosphotransferase</fullName>
    </alternativeName>
</protein>
<feature type="domain" description="Sleeping Beauty transposase HTH" evidence="12">
    <location>
        <begin position="422"/>
        <end position="473"/>
    </location>
</feature>
<evidence type="ECO:0000313" key="13">
    <source>
        <dbReference type="EMBL" id="KAK3543326.1"/>
    </source>
</evidence>
<keyword evidence="4" id="KW-0808">Transferase</keyword>
<evidence type="ECO:0000259" key="11">
    <source>
        <dbReference type="Pfam" id="PF02782"/>
    </source>
</evidence>
<evidence type="ECO:0000256" key="9">
    <source>
        <dbReference type="SAM" id="Coils"/>
    </source>
</evidence>
<dbReference type="PIRSF" id="PIRSF000538">
    <property type="entry name" value="GlpK"/>
    <property type="match status" value="1"/>
</dbReference>
<dbReference type="GO" id="GO:0006071">
    <property type="term" value="P:glycerol metabolic process"/>
    <property type="evidence" value="ECO:0007669"/>
    <property type="project" value="TreeGrafter"/>
</dbReference>
<dbReference type="GO" id="GO:0004370">
    <property type="term" value="F:glycerol kinase activity"/>
    <property type="evidence" value="ECO:0007669"/>
    <property type="project" value="UniProtKB-EC"/>
</dbReference>
<sequence length="593" mass="65964">LGHILSSSAPQGEIECCLSLAIGVTNQRETTLVWDKETGEPLYNAIVWLDLRTQSTVEHLIEKTPGKNKNHFKHKTGLPISTYFSAVKLRWLMDNVVEVEEAVRSHRAMFGTVDSWLIWSLTGGKNGGIHCTDITNASRTMLFNIHTMEWDLDLCRYFEVPVEILPEVRSSSEIYGYMVSYLCSSGSLVGVPISGTVCVPQCLGDQSAALVGQMCFKDGQTKNTYGTGCFMLKNTGVKPVMSEHGLLTTVAYKLGKDRPAHYALEGSVAIAGAVVRWLKDNLGILKSSSEIETLAAEAGTSYGCYFVPAFSGLYAPYWEPSARGTLNSAWRNLYAEAVPDRDFQGFGEEPETVVDDIVSMGKTMGLEVNDDDIEELVEEHWQELTTEEVQELQKEQQREAMEDQSQEEVEEKAEVSMRAITMVRSKKLSEAFRKKIVDAYESGKGYKKISKEFVISHSTVQKIIYKWRTFKTTANMARSGRPSKFTPRADRKMLKDVSKNPKISSRDLQQASATDYLWPNTVHKQEPLGFCSTGSSVLSNTRVRPYMSETTALGAAMAAGAAEGVNVWKINPEDMTCVTSEKYQPQIKPEGES</sequence>
<keyword evidence="9" id="KW-0175">Coiled coil</keyword>
<name>A0AAE0V5H4_9TELE</name>
<dbReference type="InterPro" id="IPR036388">
    <property type="entry name" value="WH-like_DNA-bd_sf"/>
</dbReference>
<comment type="similarity">
    <text evidence="2">Belongs to the FGGY kinase family.</text>
</comment>
<dbReference type="Pfam" id="PF00370">
    <property type="entry name" value="FGGY_N"/>
    <property type="match status" value="1"/>
</dbReference>
<evidence type="ECO:0000256" key="2">
    <source>
        <dbReference type="ARBA" id="ARBA00009156"/>
    </source>
</evidence>
<dbReference type="SUPFAM" id="SSF46689">
    <property type="entry name" value="Homeodomain-like"/>
    <property type="match status" value="1"/>
</dbReference>
<dbReference type="GO" id="GO:0005524">
    <property type="term" value="F:ATP binding"/>
    <property type="evidence" value="ECO:0007669"/>
    <property type="project" value="UniProtKB-KW"/>
</dbReference>
<dbReference type="GO" id="GO:0005739">
    <property type="term" value="C:mitochondrion"/>
    <property type="evidence" value="ECO:0007669"/>
    <property type="project" value="TreeGrafter"/>
</dbReference>
<dbReference type="GO" id="GO:0046167">
    <property type="term" value="P:glycerol-3-phosphate biosynthetic process"/>
    <property type="evidence" value="ECO:0007669"/>
    <property type="project" value="TreeGrafter"/>
</dbReference>
<dbReference type="InterPro" id="IPR018485">
    <property type="entry name" value="FGGY_C"/>
</dbReference>
<dbReference type="AlphaFoldDB" id="A0AAE0V5H4"/>
<keyword evidence="5" id="KW-0547">Nucleotide-binding</keyword>
<dbReference type="SUPFAM" id="SSF53067">
    <property type="entry name" value="Actin-like ATPase domain"/>
    <property type="match status" value="2"/>
</dbReference>
<dbReference type="InterPro" id="IPR043129">
    <property type="entry name" value="ATPase_NBD"/>
</dbReference>
<dbReference type="Pfam" id="PF25787">
    <property type="entry name" value="HTH_SB"/>
    <property type="match status" value="1"/>
</dbReference>
<dbReference type="PROSITE" id="PS00933">
    <property type="entry name" value="FGGY_KINASES_1"/>
    <property type="match status" value="1"/>
</dbReference>
<dbReference type="InterPro" id="IPR057667">
    <property type="entry name" value="HTH_SB"/>
</dbReference>
<reference evidence="13" key="1">
    <citation type="submission" date="2023-06" db="EMBL/GenBank/DDBJ databases">
        <title>Male Hemibagrus guttatus genome.</title>
        <authorList>
            <person name="Bian C."/>
        </authorList>
    </citation>
    <scope>NUCLEOTIDE SEQUENCE</scope>
    <source>
        <strain evidence="13">Male_cb2023</strain>
        <tissue evidence="13">Muscle</tissue>
    </source>
</reference>
<feature type="non-terminal residue" evidence="13">
    <location>
        <position position="1"/>
    </location>
</feature>
<feature type="domain" description="Carbohydrate kinase FGGY N-terminal" evidence="10">
    <location>
        <begin position="13"/>
        <end position="212"/>
    </location>
</feature>
<keyword evidence="14" id="KW-1185">Reference proteome</keyword>
<evidence type="ECO:0000256" key="1">
    <source>
        <dbReference type="ARBA" id="ARBA00005190"/>
    </source>
</evidence>
<evidence type="ECO:0000256" key="3">
    <source>
        <dbReference type="ARBA" id="ARBA00012099"/>
    </source>
</evidence>
<comment type="caution">
    <text evidence="13">The sequence shown here is derived from an EMBL/GenBank/DDBJ whole genome shotgun (WGS) entry which is preliminary data.</text>
</comment>
<feature type="domain" description="Carbohydrate kinase FGGY C-terminal" evidence="11">
    <location>
        <begin position="223"/>
        <end position="327"/>
    </location>
</feature>
<evidence type="ECO:0000256" key="6">
    <source>
        <dbReference type="ARBA" id="ARBA00022777"/>
    </source>
</evidence>
<feature type="coiled-coil region" evidence="9">
    <location>
        <begin position="387"/>
        <end position="414"/>
    </location>
</feature>